<keyword evidence="5" id="KW-1185">Reference proteome</keyword>
<dbReference type="GO" id="GO:0042834">
    <property type="term" value="F:peptidoglycan binding"/>
    <property type="evidence" value="ECO:0007669"/>
    <property type="project" value="InterPro"/>
</dbReference>
<keyword evidence="2" id="KW-1133">Transmembrane helix</keyword>
<dbReference type="EMBL" id="AQQX01000003">
    <property type="protein sequence ID" value="KGM48731.1"/>
    <property type="molecule type" value="Genomic_DNA"/>
</dbReference>
<dbReference type="OrthoDB" id="8479416at2"/>
<protein>
    <recommendedName>
        <fullName evidence="3">SPOR domain-containing protein</fullName>
    </recommendedName>
</protein>
<organism evidence="4 5">
    <name type="scientific">Pseudooceanicola atlanticus</name>
    <dbReference type="NCBI Taxonomy" id="1461694"/>
    <lineage>
        <taxon>Bacteria</taxon>
        <taxon>Pseudomonadati</taxon>
        <taxon>Pseudomonadota</taxon>
        <taxon>Alphaproteobacteria</taxon>
        <taxon>Rhodobacterales</taxon>
        <taxon>Paracoccaceae</taxon>
        <taxon>Pseudooceanicola</taxon>
    </lineage>
</organism>
<dbReference type="Gene3D" id="3.30.70.1070">
    <property type="entry name" value="Sporulation related repeat"/>
    <property type="match status" value="1"/>
</dbReference>
<keyword evidence="2" id="KW-0812">Transmembrane</keyword>
<dbReference type="Proteomes" id="UP000030004">
    <property type="component" value="Unassembled WGS sequence"/>
</dbReference>
<feature type="region of interest" description="Disordered" evidence="1">
    <location>
        <begin position="121"/>
        <end position="141"/>
    </location>
</feature>
<reference evidence="4 5" key="1">
    <citation type="journal article" date="2015" name="Antonie Van Leeuwenhoek">
        <title>Pseudooceanicola atlanticus gen. nov. sp. nov., isolated from surface seawater of the Atlantic Ocean and reclassification of Oceanicola batsensis, Oceanicola marinus, Oceanicola nitratireducens, Oceanicola nanhaiensis, Oceanicola antarcticus and Oceanicola flagellatus, as Pseudooceanicola batsensis comb. nov., Pseudooceanicola marinus comb. nov., Pseudooceanicola nitratireducens comb. nov., Pseudooceanicola nanhaiensis comb. nov., Pseudooceanicola antarcticus comb. nov., and Pseudooceanicola flagellatus comb. nov.</title>
        <authorList>
            <person name="Lai Q."/>
            <person name="Li G."/>
            <person name="Liu X."/>
            <person name="Du Y."/>
            <person name="Sun F."/>
            <person name="Shao Z."/>
        </authorList>
    </citation>
    <scope>NUCLEOTIDE SEQUENCE [LARGE SCALE GENOMIC DNA]</scope>
    <source>
        <strain evidence="4 5">22II-s11g</strain>
    </source>
</reference>
<feature type="domain" description="SPOR" evidence="3">
    <location>
        <begin position="260"/>
        <end position="345"/>
    </location>
</feature>
<evidence type="ECO:0000256" key="2">
    <source>
        <dbReference type="SAM" id="Phobius"/>
    </source>
</evidence>
<name>A0A0A0ECQ0_9RHOB</name>
<comment type="caution">
    <text evidence="4">The sequence shown here is derived from an EMBL/GenBank/DDBJ whole genome shotgun (WGS) entry which is preliminary data.</text>
</comment>
<evidence type="ECO:0000313" key="5">
    <source>
        <dbReference type="Proteomes" id="UP000030004"/>
    </source>
</evidence>
<gene>
    <name evidence="4" type="ORF">ATO9_08400</name>
</gene>
<dbReference type="InterPro" id="IPR036680">
    <property type="entry name" value="SPOR-like_sf"/>
</dbReference>
<dbReference type="RefSeq" id="WP_043747501.1">
    <property type="nucleotide sequence ID" value="NZ_AQQX01000003.1"/>
</dbReference>
<accession>A0A0A0ECQ0</accession>
<dbReference type="eggNOG" id="COG3087">
    <property type="taxonomic scope" value="Bacteria"/>
</dbReference>
<keyword evidence="2" id="KW-0472">Membrane</keyword>
<feature type="compositionally biased region" description="Basic and acidic residues" evidence="1">
    <location>
        <begin position="121"/>
        <end position="132"/>
    </location>
</feature>
<evidence type="ECO:0000259" key="3">
    <source>
        <dbReference type="PROSITE" id="PS51724"/>
    </source>
</evidence>
<evidence type="ECO:0000256" key="1">
    <source>
        <dbReference type="SAM" id="MobiDB-lite"/>
    </source>
</evidence>
<dbReference type="STRING" id="1461694.ATO9_08400"/>
<dbReference type="PROSITE" id="PS51724">
    <property type="entry name" value="SPOR"/>
    <property type="match status" value="1"/>
</dbReference>
<dbReference type="AlphaFoldDB" id="A0A0A0ECQ0"/>
<proteinExistence type="predicted"/>
<dbReference type="InterPro" id="IPR007730">
    <property type="entry name" value="SPOR-like_dom"/>
</dbReference>
<evidence type="ECO:0000313" key="4">
    <source>
        <dbReference type="EMBL" id="KGM48731.1"/>
    </source>
</evidence>
<sequence length="345" mass="35894">MADYQAESGPDHPSMSVGTMINAAGGLVSIALVIGIGVWGYKMVARDVSGVPVVRAASGAMRVAPENPGGTLSNNMGLAVNKVAAEGVAEKPADRLVLAPPPVQLTLEDSPQDALVLNKVDRPTEAAARPEAETPAADDRADDDAIAALTASLLEGATPLSGEEIESSADGAIAEALRNAQNVAASGTETAVAEEPTIKTITARNVPARSLRPKMRPAVIRAAATTTEADQVTQVAQAEEELPITAPAPIEAGLDVAPETIPAGTRLAQLGAYDSEATARKEWDRFNTRFQDYMAGKQRVIQKASSGGRTFYRLRVMGFTDMSAARHFCAALVAANADCIPVVTK</sequence>
<dbReference type="Pfam" id="PF05036">
    <property type="entry name" value="SPOR"/>
    <property type="match status" value="1"/>
</dbReference>
<feature type="transmembrane region" description="Helical" evidence="2">
    <location>
        <begin position="20"/>
        <end position="41"/>
    </location>
</feature>